<dbReference type="AlphaFoldDB" id="A0A6M4AV33"/>
<sequence>MTEITEQEDRVAPMPPAVAEFVLQWGELGKQWGVSRSVAQIHALLYLADAPMTAEAIAAQLAMARSNVSTSLRELLDWKLIRRVPVLGDRREHFAAEQDIWAMVTCIAAGRKAREIDPAEAALKQCTAMAGDDPAISAGARERLDTMLDFVTTMSRWHDQMLGVPKPALMALIRMGDGVTRLLGLAGRKKE</sequence>
<name>A0A6M4AV33_9SPHN</name>
<evidence type="ECO:0000256" key="4">
    <source>
        <dbReference type="PIRNR" id="PIRNR006707"/>
    </source>
</evidence>
<evidence type="ECO:0000313" key="7">
    <source>
        <dbReference type="Proteomes" id="UP000503018"/>
    </source>
</evidence>
<dbReference type="RefSeq" id="WP_169945344.1">
    <property type="nucleotide sequence ID" value="NZ_CP053015.1"/>
</dbReference>
<dbReference type="KEGG" id="slan:GV829_07235"/>
<dbReference type="Proteomes" id="UP000503018">
    <property type="component" value="Chromosome"/>
</dbReference>
<dbReference type="GO" id="GO:0003677">
    <property type="term" value="F:DNA binding"/>
    <property type="evidence" value="ECO:0007669"/>
    <property type="project" value="UniProtKB-UniRule"/>
</dbReference>
<proteinExistence type="inferred from homology"/>
<evidence type="ECO:0000256" key="3">
    <source>
        <dbReference type="ARBA" id="ARBA00023163"/>
    </source>
</evidence>
<evidence type="ECO:0000256" key="1">
    <source>
        <dbReference type="ARBA" id="ARBA00023015"/>
    </source>
</evidence>
<organism evidence="6 7">
    <name type="scientific">Sphingomonas lacunae</name>
    <dbReference type="NCBI Taxonomy" id="2698828"/>
    <lineage>
        <taxon>Bacteria</taxon>
        <taxon>Pseudomonadati</taxon>
        <taxon>Pseudomonadota</taxon>
        <taxon>Alphaproteobacteria</taxon>
        <taxon>Sphingomonadales</taxon>
        <taxon>Sphingomonadaceae</taxon>
        <taxon>Sphingomonas</taxon>
    </lineage>
</organism>
<keyword evidence="2 4" id="KW-0238">DNA-binding</keyword>
<keyword evidence="3 4" id="KW-0804">Transcription</keyword>
<gene>
    <name evidence="6" type="ORF">GV829_07235</name>
</gene>
<dbReference type="EMBL" id="CP053015">
    <property type="protein sequence ID" value="QJQ32270.1"/>
    <property type="molecule type" value="Genomic_DNA"/>
</dbReference>
<dbReference type="GO" id="GO:0003700">
    <property type="term" value="F:DNA-binding transcription factor activity"/>
    <property type="evidence" value="ECO:0007669"/>
    <property type="project" value="InterPro"/>
</dbReference>
<dbReference type="InterPro" id="IPR000835">
    <property type="entry name" value="HTH_MarR-typ"/>
</dbReference>
<evidence type="ECO:0000313" key="6">
    <source>
        <dbReference type="EMBL" id="QJQ32270.1"/>
    </source>
</evidence>
<dbReference type="Gene3D" id="1.10.10.10">
    <property type="entry name" value="Winged helix-like DNA-binding domain superfamily/Winged helix DNA-binding domain"/>
    <property type="match status" value="1"/>
</dbReference>
<accession>A0A6M4AV33</accession>
<comment type="similarity">
    <text evidence="4">Belongs to the GbsR family.</text>
</comment>
<reference evidence="6 7" key="1">
    <citation type="submission" date="2020-01" db="EMBL/GenBank/DDBJ databases">
        <title>Sphingomonas sp. strain CSW-10.</title>
        <authorList>
            <person name="Chen W.-M."/>
        </authorList>
    </citation>
    <scope>NUCLEOTIDE SEQUENCE [LARGE SCALE GENOMIC DNA]</scope>
    <source>
        <strain evidence="6 7">CSW-10</strain>
    </source>
</reference>
<dbReference type="PIRSF" id="PIRSF006707">
    <property type="entry name" value="MJ1563"/>
    <property type="match status" value="1"/>
</dbReference>
<dbReference type="InterPro" id="IPR036388">
    <property type="entry name" value="WH-like_DNA-bd_sf"/>
</dbReference>
<evidence type="ECO:0000256" key="2">
    <source>
        <dbReference type="ARBA" id="ARBA00023125"/>
    </source>
</evidence>
<feature type="domain" description="HTH marR-type" evidence="5">
    <location>
        <begin position="33"/>
        <end position="92"/>
    </location>
</feature>
<dbReference type="Pfam" id="PF12802">
    <property type="entry name" value="MarR_2"/>
    <property type="match status" value="1"/>
</dbReference>
<evidence type="ECO:0000259" key="5">
    <source>
        <dbReference type="Pfam" id="PF12802"/>
    </source>
</evidence>
<dbReference type="PANTHER" id="PTHR38465:SF1">
    <property type="entry name" value="HTH-TYPE TRANSCRIPTIONAL REGULATOR MJ1563-RELATED"/>
    <property type="match status" value="1"/>
</dbReference>
<keyword evidence="1 4" id="KW-0805">Transcription regulation</keyword>
<dbReference type="PANTHER" id="PTHR38465">
    <property type="entry name" value="HTH-TYPE TRANSCRIPTIONAL REGULATOR MJ1563-RELATED"/>
    <property type="match status" value="1"/>
</dbReference>
<dbReference type="InterPro" id="IPR036390">
    <property type="entry name" value="WH_DNA-bd_sf"/>
</dbReference>
<dbReference type="CDD" id="cd00090">
    <property type="entry name" value="HTH_ARSR"/>
    <property type="match status" value="1"/>
</dbReference>
<dbReference type="InterPro" id="IPR011991">
    <property type="entry name" value="ArsR-like_HTH"/>
</dbReference>
<protein>
    <recommendedName>
        <fullName evidence="4">HTH-type transcriptional regulator</fullName>
    </recommendedName>
</protein>
<dbReference type="InterPro" id="IPR052362">
    <property type="entry name" value="HTH-GbsR_regulator"/>
</dbReference>
<keyword evidence="7" id="KW-1185">Reference proteome</keyword>
<dbReference type="InterPro" id="IPR026282">
    <property type="entry name" value="MJ1563"/>
</dbReference>
<dbReference type="SUPFAM" id="SSF46785">
    <property type="entry name" value="Winged helix' DNA-binding domain"/>
    <property type="match status" value="1"/>
</dbReference>